<organism evidence="8 9">
    <name type="scientific">Ferroacidibacillus organovorans</name>
    <dbReference type="NCBI Taxonomy" id="1765683"/>
    <lineage>
        <taxon>Bacteria</taxon>
        <taxon>Bacillati</taxon>
        <taxon>Bacillota</taxon>
        <taxon>Bacilli</taxon>
        <taxon>Bacillales</taxon>
        <taxon>Alicyclobacillaceae</taxon>
        <taxon>Ferroacidibacillus</taxon>
    </lineage>
</organism>
<keyword evidence="4" id="KW-0233">DNA recombination</keyword>
<evidence type="ECO:0000256" key="4">
    <source>
        <dbReference type="ARBA" id="ARBA00023172"/>
    </source>
</evidence>
<keyword evidence="5" id="KW-0812">Transmembrane</keyword>
<dbReference type="GO" id="GO:0003677">
    <property type="term" value="F:DNA binding"/>
    <property type="evidence" value="ECO:0007669"/>
    <property type="project" value="UniProtKB-KW"/>
</dbReference>
<dbReference type="InterPro" id="IPR025399">
    <property type="entry name" value="DUF4372"/>
</dbReference>
<sequence>MDEDTTKSSFTEYLEGIDSKLLFHTVDRLKLDRYTKKLFTSNLLKLMIYGQVKQVSSLTDLSLHLNEQDLLKRDIGLPSISTSQLSRRLRDVNPEVFQAVFTQLVAQILASVPPKQKREEAKRLCIVDASTITMCLSTFRWAEFRSTKAGIKLHQRVVLADGETFPEKAILTYARPSDRSQMKELVEVDEDALYLFDRGYVDYRKFDHYNVTGTRFVTRLKHNARVREVEEERHVDPESKILRDAIVWLGHYPGYWMRSKLRLIAVRTEDGETIEMLTNDLDLDATEIAALYRRRWQIELFFKWIKQHLVIKRWYGTSRSAVYNQVWVALITYVLFIGFRRRIKHQGRLLDVYKGMQHHWDKPLALLIACLRRRGERTSRGRRVYNVEAIFAYTVWQYEQGKADHLDDRTYDPVI</sequence>
<proteinExistence type="inferred from homology"/>
<feature type="transmembrane region" description="Helical" evidence="5">
    <location>
        <begin position="321"/>
        <end position="339"/>
    </location>
</feature>
<dbReference type="AlphaFoldDB" id="A0A101XNQ5"/>
<evidence type="ECO:0000313" key="9">
    <source>
        <dbReference type="Proteomes" id="UP000053557"/>
    </source>
</evidence>
<feature type="domain" description="Transposase IS4-like" evidence="6">
    <location>
        <begin position="122"/>
        <end position="335"/>
    </location>
</feature>
<evidence type="ECO:0000259" key="6">
    <source>
        <dbReference type="Pfam" id="PF01609"/>
    </source>
</evidence>
<dbReference type="PANTHER" id="PTHR33258">
    <property type="entry name" value="TRANSPOSASE INSL FOR INSERTION SEQUENCE ELEMENT IS186A-RELATED"/>
    <property type="match status" value="1"/>
</dbReference>
<keyword evidence="9" id="KW-1185">Reference proteome</keyword>
<gene>
    <name evidence="8" type="ORF">ATW55_10220</name>
</gene>
<dbReference type="EMBL" id="LPVJ01000070">
    <property type="protein sequence ID" value="KUO94783.1"/>
    <property type="molecule type" value="Genomic_DNA"/>
</dbReference>
<dbReference type="SUPFAM" id="SSF53098">
    <property type="entry name" value="Ribonuclease H-like"/>
    <property type="match status" value="1"/>
</dbReference>
<evidence type="ECO:0000256" key="3">
    <source>
        <dbReference type="ARBA" id="ARBA00023125"/>
    </source>
</evidence>
<dbReference type="Gene3D" id="3.90.350.10">
    <property type="entry name" value="Transposase Inhibitor Protein From Tn5, Chain A, domain 1"/>
    <property type="match status" value="1"/>
</dbReference>
<evidence type="ECO:0000259" key="7">
    <source>
        <dbReference type="Pfam" id="PF14294"/>
    </source>
</evidence>
<dbReference type="Proteomes" id="UP000053557">
    <property type="component" value="Unassembled WGS sequence"/>
</dbReference>
<dbReference type="Pfam" id="PF01609">
    <property type="entry name" value="DDE_Tnp_1"/>
    <property type="match status" value="1"/>
</dbReference>
<evidence type="ECO:0000256" key="2">
    <source>
        <dbReference type="ARBA" id="ARBA00022578"/>
    </source>
</evidence>
<comment type="similarity">
    <text evidence="1">Belongs to the transposase 11 family.</text>
</comment>
<comment type="caution">
    <text evidence="8">The sequence shown here is derived from an EMBL/GenBank/DDBJ whole genome shotgun (WGS) entry which is preliminary data.</text>
</comment>
<dbReference type="NCBIfam" id="NF033592">
    <property type="entry name" value="transpos_IS4_1"/>
    <property type="match status" value="1"/>
</dbReference>
<evidence type="ECO:0000313" key="8">
    <source>
        <dbReference type="EMBL" id="KUO94783.1"/>
    </source>
</evidence>
<dbReference type="PANTHER" id="PTHR33258:SF1">
    <property type="entry name" value="TRANSPOSASE INSL FOR INSERTION SEQUENCE ELEMENT IS186A-RELATED"/>
    <property type="match status" value="1"/>
</dbReference>
<dbReference type="GO" id="GO:0004803">
    <property type="term" value="F:transposase activity"/>
    <property type="evidence" value="ECO:0007669"/>
    <property type="project" value="InterPro"/>
</dbReference>
<keyword evidence="2" id="KW-0815">Transposition</keyword>
<dbReference type="InterPro" id="IPR012337">
    <property type="entry name" value="RNaseH-like_sf"/>
</dbReference>
<keyword evidence="5" id="KW-1133">Transmembrane helix</keyword>
<accession>A0A101XNQ5</accession>
<protein>
    <recommendedName>
        <fullName evidence="10">Transposase</fullName>
    </recommendedName>
</protein>
<dbReference type="Pfam" id="PF14294">
    <property type="entry name" value="DUF4372"/>
    <property type="match status" value="1"/>
</dbReference>
<evidence type="ECO:0008006" key="10">
    <source>
        <dbReference type="Google" id="ProtNLM"/>
    </source>
</evidence>
<dbReference type="InterPro" id="IPR047952">
    <property type="entry name" value="Transpos_IS4"/>
</dbReference>
<name>A0A101XNQ5_9BACL</name>
<evidence type="ECO:0000256" key="1">
    <source>
        <dbReference type="ARBA" id="ARBA00010075"/>
    </source>
</evidence>
<keyword evidence="5" id="KW-0472">Membrane</keyword>
<reference evidence="8 9" key="1">
    <citation type="submission" date="2015-12" db="EMBL/GenBank/DDBJ databases">
        <title>Draft genome sequence of Acidibacillus ferrooxidans ITV001, isolated from a chalcopyrite acid mine drainage site in Brazil.</title>
        <authorList>
            <person name="Dall'Agnol H."/>
            <person name="Nancucheo I."/>
            <person name="Johnson B."/>
            <person name="Oliveira R."/>
            <person name="Leite L."/>
            <person name="Pylro V."/>
            <person name="Nunes G.L."/>
            <person name="Tzotzos G."/>
            <person name="Fernandes G.R."/>
            <person name="Dutra J."/>
            <person name="Orellana S.C."/>
            <person name="Oliveira G."/>
        </authorList>
    </citation>
    <scope>NUCLEOTIDE SEQUENCE [LARGE SCALE GENOMIC DNA]</scope>
    <source>
        <strain evidence="9">ITV01</strain>
    </source>
</reference>
<dbReference type="GO" id="GO:0006313">
    <property type="term" value="P:DNA transposition"/>
    <property type="evidence" value="ECO:0007669"/>
    <property type="project" value="InterPro"/>
</dbReference>
<dbReference type="InterPro" id="IPR002559">
    <property type="entry name" value="Transposase_11"/>
</dbReference>
<feature type="domain" description="DUF4372" evidence="7">
    <location>
        <begin position="6"/>
        <end position="69"/>
    </location>
</feature>
<keyword evidence="3" id="KW-0238">DNA-binding</keyword>
<evidence type="ECO:0000256" key="5">
    <source>
        <dbReference type="SAM" id="Phobius"/>
    </source>
</evidence>
<dbReference type="OrthoDB" id="368860at2"/>
<dbReference type="RefSeq" id="WP_067719381.1">
    <property type="nucleotide sequence ID" value="NZ_LPVJ01000070.1"/>
</dbReference>